<dbReference type="InterPro" id="IPR011991">
    <property type="entry name" value="ArsR-like_HTH"/>
</dbReference>
<dbReference type="PRINTS" id="PR00033">
    <property type="entry name" value="HTHASNC"/>
</dbReference>
<dbReference type="STRING" id="571915.CMUST_04590"/>
<dbReference type="SUPFAM" id="SSF46785">
    <property type="entry name" value="Winged helix' DNA-binding domain"/>
    <property type="match status" value="1"/>
</dbReference>
<dbReference type="RefSeq" id="WP_047263379.1">
    <property type="nucleotide sequence ID" value="NZ_CP011542.1"/>
</dbReference>
<keyword evidence="3" id="KW-0804">Transcription</keyword>
<evidence type="ECO:0000313" key="5">
    <source>
        <dbReference type="EMBL" id="AKK05260.1"/>
    </source>
</evidence>
<accession>A0A0G3GXL0</accession>
<reference evidence="6" key="2">
    <citation type="submission" date="2015-05" db="EMBL/GenBank/DDBJ databases">
        <title>Complete genome sequence of Corynebacterium mustelae DSM 45274, isolated from various tissues of a male ferret with lethal sepsis.</title>
        <authorList>
            <person name="Ruckert C."/>
            <person name="Albersmeier A."/>
            <person name="Winkler A."/>
            <person name="Tauch A."/>
        </authorList>
    </citation>
    <scope>NUCLEOTIDE SEQUENCE [LARGE SCALE GENOMIC DNA]</scope>
    <source>
        <strain evidence="6">DSM 45274</strain>
    </source>
</reference>
<dbReference type="EMBL" id="CP011542">
    <property type="protein sequence ID" value="AKK05260.1"/>
    <property type="molecule type" value="Genomic_DNA"/>
</dbReference>
<dbReference type="OrthoDB" id="5243753at2"/>
<evidence type="ECO:0000256" key="2">
    <source>
        <dbReference type="ARBA" id="ARBA00023125"/>
    </source>
</evidence>
<evidence type="ECO:0000256" key="1">
    <source>
        <dbReference type="ARBA" id="ARBA00023015"/>
    </source>
</evidence>
<dbReference type="AlphaFoldDB" id="A0A0G3GXL0"/>
<dbReference type="InterPro" id="IPR000485">
    <property type="entry name" value="AsnC-type_HTH_dom"/>
</dbReference>
<dbReference type="InterPro" id="IPR019888">
    <property type="entry name" value="Tscrpt_reg_AsnC-like"/>
</dbReference>
<evidence type="ECO:0000256" key="3">
    <source>
        <dbReference type="ARBA" id="ARBA00023163"/>
    </source>
</evidence>
<gene>
    <name evidence="5" type="ORF">CMUST_04590</name>
</gene>
<dbReference type="KEGG" id="cmv:CMUST_04590"/>
<dbReference type="InterPro" id="IPR019887">
    <property type="entry name" value="Tscrpt_reg_AsnC/Lrp_C"/>
</dbReference>
<dbReference type="InterPro" id="IPR011008">
    <property type="entry name" value="Dimeric_a/b-barrel"/>
</dbReference>
<dbReference type="Proteomes" id="UP000035199">
    <property type="component" value="Chromosome"/>
</dbReference>
<dbReference type="PANTHER" id="PTHR30154">
    <property type="entry name" value="LEUCINE-RESPONSIVE REGULATORY PROTEIN"/>
    <property type="match status" value="1"/>
</dbReference>
<feature type="domain" description="HTH asnC-type" evidence="4">
    <location>
        <begin position="1"/>
        <end position="64"/>
    </location>
</feature>
<dbReference type="InterPro" id="IPR036388">
    <property type="entry name" value="WH-like_DNA-bd_sf"/>
</dbReference>
<dbReference type="PANTHER" id="PTHR30154:SF34">
    <property type="entry name" value="TRANSCRIPTIONAL REGULATOR AZLB"/>
    <property type="match status" value="1"/>
</dbReference>
<dbReference type="Gene3D" id="3.30.70.920">
    <property type="match status" value="1"/>
</dbReference>
<dbReference type="InterPro" id="IPR019885">
    <property type="entry name" value="Tscrpt_reg_HTH_AsnC-type_CS"/>
</dbReference>
<name>A0A0G3GXL0_9CORY</name>
<keyword evidence="6" id="KW-1185">Reference proteome</keyword>
<dbReference type="SUPFAM" id="SSF54909">
    <property type="entry name" value="Dimeric alpha+beta barrel"/>
    <property type="match status" value="1"/>
</dbReference>
<sequence>MDDIDRAIVAELQKDGRLSNQDLAALVGLTPAPCLRRVRKLEELGIIKGYRAVVDQVALDRGFEVIVQADVGKNDGPTIAEFEQRVAAMPEVVELRRMFSRPDYFIRVRVRDAEHYEEWLTKGLLGNPGVARVDSRMTMKVIKAQD</sequence>
<organism evidence="5 6">
    <name type="scientific">Corynebacterium mustelae</name>
    <dbReference type="NCBI Taxonomy" id="571915"/>
    <lineage>
        <taxon>Bacteria</taxon>
        <taxon>Bacillati</taxon>
        <taxon>Actinomycetota</taxon>
        <taxon>Actinomycetes</taxon>
        <taxon>Mycobacteriales</taxon>
        <taxon>Corynebacteriaceae</taxon>
        <taxon>Corynebacterium</taxon>
    </lineage>
</organism>
<dbReference type="CDD" id="cd00090">
    <property type="entry name" value="HTH_ARSR"/>
    <property type="match status" value="1"/>
</dbReference>
<dbReference type="GO" id="GO:0043565">
    <property type="term" value="F:sequence-specific DNA binding"/>
    <property type="evidence" value="ECO:0007669"/>
    <property type="project" value="InterPro"/>
</dbReference>
<dbReference type="GO" id="GO:0005829">
    <property type="term" value="C:cytosol"/>
    <property type="evidence" value="ECO:0007669"/>
    <property type="project" value="TreeGrafter"/>
</dbReference>
<dbReference type="Pfam" id="PF01037">
    <property type="entry name" value="AsnC_trans_reg"/>
    <property type="match status" value="1"/>
</dbReference>
<dbReference type="SMART" id="SM00344">
    <property type="entry name" value="HTH_ASNC"/>
    <property type="match status" value="1"/>
</dbReference>
<proteinExistence type="predicted"/>
<protein>
    <submittedName>
        <fullName evidence="5">Transcriptional regulator</fullName>
    </submittedName>
</protein>
<dbReference type="PROSITE" id="PS50956">
    <property type="entry name" value="HTH_ASNC_2"/>
    <property type="match status" value="1"/>
</dbReference>
<keyword evidence="2" id="KW-0238">DNA-binding</keyword>
<reference evidence="5 6" key="1">
    <citation type="journal article" date="2015" name="Genome Announc.">
        <title>Complete Genome Sequence of the Type Strain Corynebacterium mustelae DSM 45274, Isolated from Various Tissues of a Male Ferret with Lethal Sepsis.</title>
        <authorList>
            <person name="Ruckert C."/>
            <person name="Eimer J."/>
            <person name="Winkler A."/>
            <person name="Tauch A."/>
        </authorList>
    </citation>
    <scope>NUCLEOTIDE SEQUENCE [LARGE SCALE GENOMIC DNA]</scope>
    <source>
        <strain evidence="5 6">DSM 45274</strain>
    </source>
</reference>
<dbReference type="Pfam" id="PF13412">
    <property type="entry name" value="HTH_24"/>
    <property type="match status" value="1"/>
</dbReference>
<dbReference type="PROSITE" id="PS00519">
    <property type="entry name" value="HTH_ASNC_1"/>
    <property type="match status" value="1"/>
</dbReference>
<dbReference type="Gene3D" id="1.10.10.10">
    <property type="entry name" value="Winged helix-like DNA-binding domain superfamily/Winged helix DNA-binding domain"/>
    <property type="match status" value="1"/>
</dbReference>
<dbReference type="InterPro" id="IPR036390">
    <property type="entry name" value="WH_DNA-bd_sf"/>
</dbReference>
<keyword evidence="1" id="KW-0805">Transcription regulation</keyword>
<evidence type="ECO:0000259" key="4">
    <source>
        <dbReference type="PROSITE" id="PS50956"/>
    </source>
</evidence>
<dbReference type="PATRIC" id="fig|571915.4.peg.973"/>
<dbReference type="GO" id="GO:0043200">
    <property type="term" value="P:response to amino acid"/>
    <property type="evidence" value="ECO:0007669"/>
    <property type="project" value="TreeGrafter"/>
</dbReference>
<evidence type="ECO:0000313" key="6">
    <source>
        <dbReference type="Proteomes" id="UP000035199"/>
    </source>
</evidence>